<feature type="transmembrane region" description="Helical" evidence="9">
    <location>
        <begin position="181"/>
        <end position="205"/>
    </location>
</feature>
<feature type="transmembrane region" description="Helical" evidence="9">
    <location>
        <begin position="152"/>
        <end position="175"/>
    </location>
</feature>
<evidence type="ECO:0000256" key="1">
    <source>
        <dbReference type="ARBA" id="ARBA00004651"/>
    </source>
</evidence>
<dbReference type="Gene3D" id="1.20.1250.20">
    <property type="entry name" value="MFS general substrate transporter like domains"/>
    <property type="match status" value="1"/>
</dbReference>
<organism evidence="11 12">
    <name type="scientific">Ditylenchus destructor</name>
    <dbReference type="NCBI Taxonomy" id="166010"/>
    <lineage>
        <taxon>Eukaryota</taxon>
        <taxon>Metazoa</taxon>
        <taxon>Ecdysozoa</taxon>
        <taxon>Nematoda</taxon>
        <taxon>Chromadorea</taxon>
        <taxon>Rhabditida</taxon>
        <taxon>Tylenchina</taxon>
        <taxon>Tylenchomorpha</taxon>
        <taxon>Sphaerularioidea</taxon>
        <taxon>Anguinidae</taxon>
        <taxon>Anguininae</taxon>
        <taxon>Ditylenchus</taxon>
    </lineage>
</organism>
<dbReference type="InterPro" id="IPR036259">
    <property type="entry name" value="MFS_trans_sf"/>
</dbReference>
<evidence type="ECO:0000256" key="2">
    <source>
        <dbReference type="ARBA" id="ARBA00010992"/>
    </source>
</evidence>
<feature type="transmembrane region" description="Helical" evidence="9">
    <location>
        <begin position="309"/>
        <end position="327"/>
    </location>
</feature>
<dbReference type="InterPro" id="IPR005829">
    <property type="entry name" value="Sugar_transporter_CS"/>
</dbReference>
<accession>A0AAD4RBF8</accession>
<comment type="similarity">
    <text evidence="2 8">Belongs to the major facilitator superfamily. Sugar transporter (TC 2.A.1.1) family.</text>
</comment>
<proteinExistence type="inferred from homology"/>
<name>A0AAD4RBF8_9BILA</name>
<comment type="caution">
    <text evidence="11">The sequence shown here is derived from an EMBL/GenBank/DDBJ whole genome shotgun (WGS) entry which is preliminary data.</text>
</comment>
<evidence type="ECO:0000256" key="7">
    <source>
        <dbReference type="ARBA" id="ARBA00023136"/>
    </source>
</evidence>
<sequence length="498" mass="54287">MAEIDDGNICQRNQSTSHRLFLHKITWICTLGGLLFGYDTGVINGALPFMRKDLGLTALTVGVTASSLLIGAAFGAFIGGKMSDKFGRRPTLIGLSIIFIIGTIGSSLAPGFALMVPFRVILGLAVGGASSTVPVFLAELSPAETRGQVVSFNELMIVTGQLIAFITNAVLGTIWGHNDSIWRWMLLLAVIPAIGLLFGLLFAGVPESPRWLASHGFDKEALNVLKQIRKSEAVAVEELADVNKMAQEEDQQMSFWDMIGERWLRRCVLIGIWIAMCNQLAGVNSIMYYGTEILSDSGLGTQSALIANIANGAVSVFAAGLGIWLLGRVGRRKMLLTGQIGTICAHLLIGICSLTMPQGQAKGFVILSLTVTFLFFQQGGISPTTWLMQSEIFPLRVRGFAMGLSTFILWMVNFFIGLLFPILVDAVTISTTFFIFFFIGIFAAAMVWRWVPETMGKTLEELERQFHEEDMAVLKKAGPRRKIGLHLGEAADPKQQKT</sequence>
<keyword evidence="4" id="KW-1003">Cell membrane</keyword>
<dbReference type="Pfam" id="PF00083">
    <property type="entry name" value="Sugar_tr"/>
    <property type="match status" value="1"/>
</dbReference>
<feature type="transmembrane region" description="Helical" evidence="9">
    <location>
        <begin position="363"/>
        <end position="388"/>
    </location>
</feature>
<dbReference type="PROSITE" id="PS50850">
    <property type="entry name" value="MFS"/>
    <property type="match status" value="1"/>
</dbReference>
<evidence type="ECO:0000256" key="5">
    <source>
        <dbReference type="ARBA" id="ARBA00022692"/>
    </source>
</evidence>
<evidence type="ECO:0000256" key="4">
    <source>
        <dbReference type="ARBA" id="ARBA00022475"/>
    </source>
</evidence>
<dbReference type="GO" id="GO:0022857">
    <property type="term" value="F:transmembrane transporter activity"/>
    <property type="evidence" value="ECO:0007669"/>
    <property type="project" value="InterPro"/>
</dbReference>
<feature type="transmembrane region" description="Helical" evidence="9">
    <location>
        <begin position="58"/>
        <end position="80"/>
    </location>
</feature>
<dbReference type="GO" id="GO:0005886">
    <property type="term" value="C:plasma membrane"/>
    <property type="evidence" value="ECO:0007669"/>
    <property type="project" value="UniProtKB-SubCell"/>
</dbReference>
<dbReference type="PANTHER" id="PTHR48020">
    <property type="entry name" value="PROTON MYO-INOSITOL COTRANSPORTER"/>
    <property type="match status" value="1"/>
</dbReference>
<feature type="transmembrane region" description="Helical" evidence="9">
    <location>
        <begin position="92"/>
        <end position="114"/>
    </location>
</feature>
<dbReference type="PROSITE" id="PS00217">
    <property type="entry name" value="SUGAR_TRANSPORT_2"/>
    <property type="match status" value="1"/>
</dbReference>
<feature type="transmembrane region" description="Helical" evidence="9">
    <location>
        <begin position="429"/>
        <end position="451"/>
    </location>
</feature>
<reference evidence="11" key="1">
    <citation type="submission" date="2022-01" db="EMBL/GenBank/DDBJ databases">
        <title>Genome Sequence Resource for Two Populations of Ditylenchus destructor, the Migratory Endoparasitic Phytonematode.</title>
        <authorList>
            <person name="Zhang H."/>
            <person name="Lin R."/>
            <person name="Xie B."/>
        </authorList>
    </citation>
    <scope>NUCLEOTIDE SEQUENCE</scope>
    <source>
        <strain evidence="11">BazhouSP</strain>
    </source>
</reference>
<comment type="subcellular location">
    <subcellularLocation>
        <location evidence="1">Cell membrane</location>
        <topology evidence="1">Multi-pass membrane protein</topology>
    </subcellularLocation>
</comment>
<evidence type="ECO:0000256" key="3">
    <source>
        <dbReference type="ARBA" id="ARBA00022448"/>
    </source>
</evidence>
<dbReference type="AlphaFoldDB" id="A0AAD4RBF8"/>
<evidence type="ECO:0000313" key="11">
    <source>
        <dbReference type="EMBL" id="KAI1729513.1"/>
    </source>
</evidence>
<feature type="transmembrane region" description="Helical" evidence="9">
    <location>
        <begin position="21"/>
        <end position="38"/>
    </location>
</feature>
<dbReference type="InterPro" id="IPR050814">
    <property type="entry name" value="Myo-inositol_Transporter"/>
</dbReference>
<dbReference type="InterPro" id="IPR005828">
    <property type="entry name" value="MFS_sugar_transport-like"/>
</dbReference>
<dbReference type="PANTHER" id="PTHR48020:SF12">
    <property type="entry name" value="PROTON MYO-INOSITOL COTRANSPORTER"/>
    <property type="match status" value="1"/>
</dbReference>
<dbReference type="NCBIfam" id="TIGR00879">
    <property type="entry name" value="SP"/>
    <property type="match status" value="1"/>
</dbReference>
<dbReference type="PROSITE" id="PS00216">
    <property type="entry name" value="SUGAR_TRANSPORT_1"/>
    <property type="match status" value="1"/>
</dbReference>
<keyword evidence="12" id="KW-1185">Reference proteome</keyword>
<evidence type="ECO:0000313" key="12">
    <source>
        <dbReference type="Proteomes" id="UP001201812"/>
    </source>
</evidence>
<evidence type="ECO:0000259" key="10">
    <source>
        <dbReference type="PROSITE" id="PS50850"/>
    </source>
</evidence>
<feature type="transmembrane region" description="Helical" evidence="9">
    <location>
        <begin position="120"/>
        <end position="140"/>
    </location>
</feature>
<keyword evidence="3 8" id="KW-0813">Transport</keyword>
<feature type="domain" description="Major facilitator superfamily (MFS) profile" evidence="10">
    <location>
        <begin position="25"/>
        <end position="455"/>
    </location>
</feature>
<gene>
    <name evidence="11" type="ORF">DdX_01755</name>
</gene>
<dbReference type="InterPro" id="IPR003663">
    <property type="entry name" value="Sugar/inositol_transpt"/>
</dbReference>
<evidence type="ECO:0000256" key="8">
    <source>
        <dbReference type="RuleBase" id="RU003346"/>
    </source>
</evidence>
<dbReference type="EMBL" id="JAKKPZ010000001">
    <property type="protein sequence ID" value="KAI1729513.1"/>
    <property type="molecule type" value="Genomic_DNA"/>
</dbReference>
<keyword evidence="5 9" id="KW-0812">Transmembrane</keyword>
<keyword evidence="6 9" id="KW-1133">Transmembrane helix</keyword>
<dbReference type="CDD" id="cd17359">
    <property type="entry name" value="MFS_XylE_like"/>
    <property type="match status" value="1"/>
</dbReference>
<dbReference type="SUPFAM" id="SSF103473">
    <property type="entry name" value="MFS general substrate transporter"/>
    <property type="match status" value="1"/>
</dbReference>
<dbReference type="InterPro" id="IPR020846">
    <property type="entry name" value="MFS_dom"/>
</dbReference>
<protein>
    <submittedName>
        <fullName evidence="11">Sugar transporter domain-containing protein</fullName>
    </submittedName>
</protein>
<feature type="transmembrane region" description="Helical" evidence="9">
    <location>
        <begin position="400"/>
        <end position="423"/>
    </location>
</feature>
<keyword evidence="11" id="KW-0762">Sugar transport</keyword>
<evidence type="ECO:0000256" key="9">
    <source>
        <dbReference type="SAM" id="Phobius"/>
    </source>
</evidence>
<dbReference type="PRINTS" id="PR00171">
    <property type="entry name" value="SUGRTRNSPORT"/>
</dbReference>
<dbReference type="Proteomes" id="UP001201812">
    <property type="component" value="Unassembled WGS sequence"/>
</dbReference>
<feature type="transmembrane region" description="Helical" evidence="9">
    <location>
        <begin position="267"/>
        <end position="289"/>
    </location>
</feature>
<feature type="transmembrane region" description="Helical" evidence="9">
    <location>
        <begin position="334"/>
        <end position="357"/>
    </location>
</feature>
<dbReference type="InterPro" id="IPR047984">
    <property type="entry name" value="XylE-like"/>
</dbReference>
<keyword evidence="7 9" id="KW-0472">Membrane</keyword>
<evidence type="ECO:0000256" key="6">
    <source>
        <dbReference type="ARBA" id="ARBA00022989"/>
    </source>
</evidence>